<gene>
    <name evidence="7" type="ORF">g.10321</name>
</gene>
<evidence type="ECO:0000256" key="3">
    <source>
        <dbReference type="ARBA" id="ARBA00022771"/>
    </source>
</evidence>
<name>A0A1B6FFK3_9HEMI</name>
<sequence>MGQSLSSDLDSVDNLPDELFRQARHLSEVATLTYEEFQEYLKQLNELSQKCMDSEGKQLVFAVKEGSDASVLWKGMIRIACVKIDPSTKKVEMYRLFNLNQFLKVYKSMSSQCAAAQESSTADPSTSDIKQLTTSVLLRHVSGQTSDSAAECCICLERRPDMLLPCAHAYCRPCIEQWSVNHKTCPICREEANNDEAWVMSEAPNSLEMSEEICSTLMELVERQPSTDDTDDSH</sequence>
<dbReference type="EMBL" id="GECZ01020791">
    <property type="protein sequence ID" value="JAS48978.1"/>
    <property type="molecule type" value="Transcribed_RNA"/>
</dbReference>
<dbReference type="PROSITE" id="PS50089">
    <property type="entry name" value="ZF_RING_2"/>
    <property type="match status" value="1"/>
</dbReference>
<accession>A0A1B6FFK3</accession>
<feature type="domain" description="RING-type" evidence="6">
    <location>
        <begin position="152"/>
        <end position="189"/>
    </location>
</feature>
<dbReference type="InterPro" id="IPR001841">
    <property type="entry name" value="Znf_RING"/>
</dbReference>
<dbReference type="GO" id="GO:0051865">
    <property type="term" value="P:protein autoubiquitination"/>
    <property type="evidence" value="ECO:0007669"/>
    <property type="project" value="TreeGrafter"/>
</dbReference>
<dbReference type="PANTHER" id="PTHR12109:SF3">
    <property type="entry name" value="RING FINGER PROTEIN 141"/>
    <property type="match status" value="1"/>
</dbReference>
<evidence type="ECO:0000256" key="2">
    <source>
        <dbReference type="ARBA" id="ARBA00022723"/>
    </source>
</evidence>
<reference evidence="7" key="1">
    <citation type="submission" date="2015-11" db="EMBL/GenBank/DDBJ databases">
        <title>De novo transcriptome assembly of four potential Pierce s Disease insect vectors from Arizona vineyards.</title>
        <authorList>
            <person name="Tassone E.E."/>
        </authorList>
    </citation>
    <scope>NUCLEOTIDE SEQUENCE</scope>
</reference>
<dbReference type="SMART" id="SM00184">
    <property type="entry name" value="RING"/>
    <property type="match status" value="1"/>
</dbReference>
<dbReference type="Pfam" id="PF13920">
    <property type="entry name" value="zf-C3HC4_3"/>
    <property type="match status" value="1"/>
</dbReference>
<protein>
    <recommendedName>
        <fullName evidence="1">RING finger protein 141</fullName>
    </recommendedName>
</protein>
<dbReference type="CDD" id="cd16545">
    <property type="entry name" value="RING-HC_RNF141"/>
    <property type="match status" value="1"/>
</dbReference>
<evidence type="ECO:0000313" key="7">
    <source>
        <dbReference type="EMBL" id="JAS48978.1"/>
    </source>
</evidence>
<evidence type="ECO:0000256" key="4">
    <source>
        <dbReference type="ARBA" id="ARBA00022833"/>
    </source>
</evidence>
<dbReference type="InterPro" id="IPR043400">
    <property type="entry name" value="RING-HC_RNF141"/>
</dbReference>
<dbReference type="GO" id="GO:0004842">
    <property type="term" value="F:ubiquitin-protein transferase activity"/>
    <property type="evidence" value="ECO:0007669"/>
    <property type="project" value="TreeGrafter"/>
</dbReference>
<dbReference type="PROSITE" id="PS00518">
    <property type="entry name" value="ZF_RING_1"/>
    <property type="match status" value="1"/>
</dbReference>
<keyword evidence="4" id="KW-0862">Zinc</keyword>
<dbReference type="GO" id="GO:0008270">
    <property type="term" value="F:zinc ion binding"/>
    <property type="evidence" value="ECO:0007669"/>
    <property type="project" value="UniProtKB-KW"/>
</dbReference>
<evidence type="ECO:0000256" key="1">
    <source>
        <dbReference type="ARBA" id="ARBA00022017"/>
    </source>
</evidence>
<dbReference type="AlphaFoldDB" id="A0A1B6FFK3"/>
<dbReference type="InterPro" id="IPR017907">
    <property type="entry name" value="Znf_RING_CS"/>
</dbReference>
<evidence type="ECO:0000256" key="5">
    <source>
        <dbReference type="PROSITE-ProRule" id="PRU00175"/>
    </source>
</evidence>
<organism evidence="7">
    <name type="scientific">Cuerna arida</name>
    <dbReference type="NCBI Taxonomy" id="1464854"/>
    <lineage>
        <taxon>Eukaryota</taxon>
        <taxon>Metazoa</taxon>
        <taxon>Ecdysozoa</taxon>
        <taxon>Arthropoda</taxon>
        <taxon>Hexapoda</taxon>
        <taxon>Insecta</taxon>
        <taxon>Pterygota</taxon>
        <taxon>Neoptera</taxon>
        <taxon>Paraneoptera</taxon>
        <taxon>Hemiptera</taxon>
        <taxon>Auchenorrhyncha</taxon>
        <taxon>Membracoidea</taxon>
        <taxon>Cicadellidae</taxon>
        <taxon>Cicadellinae</taxon>
        <taxon>Proconiini</taxon>
        <taxon>Cuerna</taxon>
    </lineage>
</organism>
<evidence type="ECO:0000259" key="6">
    <source>
        <dbReference type="PROSITE" id="PS50089"/>
    </source>
</evidence>
<keyword evidence="2" id="KW-0479">Metal-binding</keyword>
<proteinExistence type="predicted"/>
<dbReference type="InterPro" id="IPR047126">
    <property type="entry name" value="RNF141-like"/>
</dbReference>
<dbReference type="PANTHER" id="PTHR12109">
    <property type="entry name" value="RING FINGER PROTEIN 141-RELATED"/>
    <property type="match status" value="1"/>
</dbReference>
<dbReference type="SUPFAM" id="SSF57850">
    <property type="entry name" value="RING/U-box"/>
    <property type="match status" value="1"/>
</dbReference>
<dbReference type="Gene3D" id="3.30.40.10">
    <property type="entry name" value="Zinc/RING finger domain, C3HC4 (zinc finger)"/>
    <property type="match status" value="1"/>
</dbReference>
<dbReference type="InterPro" id="IPR013083">
    <property type="entry name" value="Znf_RING/FYVE/PHD"/>
</dbReference>
<keyword evidence="3 5" id="KW-0863">Zinc-finger</keyword>